<organism evidence="1 2">
    <name type="scientific">Pristionchus pacificus</name>
    <name type="common">Parasitic nematode worm</name>
    <dbReference type="NCBI Taxonomy" id="54126"/>
    <lineage>
        <taxon>Eukaryota</taxon>
        <taxon>Metazoa</taxon>
        <taxon>Ecdysozoa</taxon>
        <taxon>Nematoda</taxon>
        <taxon>Chromadorea</taxon>
        <taxon>Rhabditida</taxon>
        <taxon>Rhabditina</taxon>
        <taxon>Diplogasteromorpha</taxon>
        <taxon>Diplogasteroidea</taxon>
        <taxon>Neodiplogasteridae</taxon>
        <taxon>Pristionchus</taxon>
    </lineage>
</organism>
<sequence>MLLHRRLLFALAATLLGCLSDAIDPVSVAAPVAKKLAIEGGKKMLKILSDKFTVDGRDGTIDKLLGGLCLIAGLSEETDEHSIGELWHRIEKMQLGIEKRLLKMEYNNAKRQYDSVLGIEIGFQYDCIIKMIKYKGESKNALSEFLNSYNKSSPFKSAGYMKQYLNSDASSILKPAIDLDTTYGDRKEIEKEVEMVLSQLRAIEAFHIGLVGRSGFDVTSWLHSKFNTPNASNAEINAITDEFIELFDAIYPKDVLNATYEINQLLKDVYERFQNDNPYWEKGCIENILNEVVLPKVIREPESYKSSSVNQKNQSNLASAILDAFGQISTTDILDIFVSYNSMSLVYNNSFSYKNFTGFKKHISAEVVVIRSKPVFVLSSEQLADMDRFRIHEKNTFQDAKMFAIRTRNGEIKSKITTIFAICLPGLLSHYPESTVYAEWNTLNLPLTNGSVIINRPIMPYTGYWANCDRGYFNGAHQYQTAVYVSVA</sequence>
<name>A0A2A6CW57_PRIPA</name>
<gene>
    <name evidence="1" type="primary">WBGene00274552</name>
</gene>
<evidence type="ECO:0000313" key="1">
    <source>
        <dbReference type="EnsemblMetazoa" id="PPA36183.1"/>
    </source>
</evidence>
<dbReference type="AlphaFoldDB" id="A0A2A6CW57"/>
<dbReference type="PROSITE" id="PS51257">
    <property type="entry name" value="PROKAR_LIPOPROTEIN"/>
    <property type="match status" value="1"/>
</dbReference>
<keyword evidence="2" id="KW-1185">Reference proteome</keyword>
<proteinExistence type="predicted"/>
<evidence type="ECO:0000313" key="2">
    <source>
        <dbReference type="Proteomes" id="UP000005239"/>
    </source>
</evidence>
<dbReference type="EnsemblMetazoa" id="PPA36183.1">
    <property type="protein sequence ID" value="PPA36183.1"/>
    <property type="gene ID" value="WBGene00274552"/>
</dbReference>
<dbReference type="Proteomes" id="UP000005239">
    <property type="component" value="Unassembled WGS sequence"/>
</dbReference>
<dbReference type="Pfam" id="PF05075">
    <property type="entry name" value="DUF684"/>
    <property type="match status" value="1"/>
</dbReference>
<reference evidence="1" key="2">
    <citation type="submission" date="2022-06" db="UniProtKB">
        <authorList>
            <consortium name="EnsemblMetazoa"/>
        </authorList>
    </citation>
    <scope>IDENTIFICATION</scope>
    <source>
        <strain evidence="1">PS312</strain>
    </source>
</reference>
<protein>
    <submittedName>
        <fullName evidence="1">Uncharacterized protein</fullName>
    </submittedName>
</protein>
<accession>A0A2A6CW57</accession>
<accession>A0A8R1YXS9</accession>
<reference evidence="2" key="1">
    <citation type="journal article" date="2008" name="Nat. Genet.">
        <title>The Pristionchus pacificus genome provides a unique perspective on nematode lifestyle and parasitism.</title>
        <authorList>
            <person name="Dieterich C."/>
            <person name="Clifton S.W."/>
            <person name="Schuster L.N."/>
            <person name="Chinwalla A."/>
            <person name="Delehaunty K."/>
            <person name="Dinkelacker I."/>
            <person name="Fulton L."/>
            <person name="Fulton R."/>
            <person name="Godfrey J."/>
            <person name="Minx P."/>
            <person name="Mitreva M."/>
            <person name="Roeseler W."/>
            <person name="Tian H."/>
            <person name="Witte H."/>
            <person name="Yang S.P."/>
            <person name="Wilson R.K."/>
            <person name="Sommer R.J."/>
        </authorList>
    </citation>
    <scope>NUCLEOTIDE SEQUENCE [LARGE SCALE GENOMIC DNA]</scope>
    <source>
        <strain evidence="2">PS312</strain>
    </source>
</reference>
<dbReference type="InterPro" id="IPR007767">
    <property type="entry name" value="DUF684"/>
</dbReference>